<accession>A0A2P6VFB7</accession>
<dbReference type="GO" id="GO:0006260">
    <property type="term" value="P:DNA replication"/>
    <property type="evidence" value="ECO:0007669"/>
    <property type="project" value="InterPro"/>
</dbReference>
<gene>
    <name evidence="4" type="ORF">C2E20_4099</name>
</gene>
<evidence type="ECO:0000256" key="3">
    <source>
        <dbReference type="ARBA" id="ARBA00023242"/>
    </source>
</evidence>
<protein>
    <submittedName>
        <fullName evidence="4">Replication A 14 kDa subunit B</fullName>
    </submittedName>
</protein>
<dbReference type="PANTHER" id="PTHR47058">
    <property type="entry name" value="REPLICATION PROTEIN A 14 KDA SUBUNIT A-RELATED"/>
    <property type="match status" value="1"/>
</dbReference>
<dbReference type="STRING" id="554055.A0A2P6VFB7"/>
<dbReference type="PANTHER" id="PTHR47058:SF3">
    <property type="entry name" value="REPLICATION PROTEIN A 14 KDA SUBUNIT A-RELATED"/>
    <property type="match status" value="1"/>
</dbReference>
<evidence type="ECO:0000256" key="1">
    <source>
        <dbReference type="ARBA" id="ARBA00004123"/>
    </source>
</evidence>
<dbReference type="GO" id="GO:0031981">
    <property type="term" value="C:nuclear lumen"/>
    <property type="evidence" value="ECO:0007669"/>
    <property type="project" value="UniProtKB-ARBA"/>
</dbReference>
<evidence type="ECO:0000313" key="5">
    <source>
        <dbReference type="Proteomes" id="UP000239649"/>
    </source>
</evidence>
<keyword evidence="3" id="KW-0539">Nucleus</keyword>
<dbReference type="InterPro" id="IPR012340">
    <property type="entry name" value="NA-bd_OB-fold"/>
</dbReference>
<dbReference type="Proteomes" id="UP000239649">
    <property type="component" value="Unassembled WGS sequence"/>
</dbReference>
<organism evidence="4 5">
    <name type="scientific">Micractinium conductrix</name>
    <dbReference type="NCBI Taxonomy" id="554055"/>
    <lineage>
        <taxon>Eukaryota</taxon>
        <taxon>Viridiplantae</taxon>
        <taxon>Chlorophyta</taxon>
        <taxon>core chlorophytes</taxon>
        <taxon>Trebouxiophyceae</taxon>
        <taxon>Chlorellales</taxon>
        <taxon>Chlorellaceae</taxon>
        <taxon>Chlorella clade</taxon>
        <taxon>Micractinium</taxon>
    </lineage>
</organism>
<dbReference type="SUPFAM" id="SSF50249">
    <property type="entry name" value="Nucleic acid-binding proteins"/>
    <property type="match status" value="1"/>
</dbReference>
<dbReference type="GO" id="GO:0006310">
    <property type="term" value="P:DNA recombination"/>
    <property type="evidence" value="ECO:0007669"/>
    <property type="project" value="InterPro"/>
</dbReference>
<dbReference type="GO" id="GO:0003677">
    <property type="term" value="F:DNA binding"/>
    <property type="evidence" value="ECO:0007669"/>
    <property type="project" value="InterPro"/>
</dbReference>
<reference evidence="4 5" key="1">
    <citation type="journal article" date="2018" name="Plant J.">
        <title>Genome sequences of Chlorella sorokiniana UTEX 1602 and Micractinium conductrix SAG 241.80: implications to maltose excretion by a green alga.</title>
        <authorList>
            <person name="Arriola M.B."/>
            <person name="Velmurugan N."/>
            <person name="Zhang Y."/>
            <person name="Plunkett M.H."/>
            <person name="Hondzo H."/>
            <person name="Barney B.M."/>
        </authorList>
    </citation>
    <scope>NUCLEOTIDE SEQUENCE [LARGE SCALE GENOMIC DNA]</scope>
    <source>
        <strain evidence="4 5">SAG 241.80</strain>
    </source>
</reference>
<dbReference type="Gene3D" id="2.40.50.140">
    <property type="entry name" value="Nucleic acid-binding proteins"/>
    <property type="match status" value="1"/>
</dbReference>
<dbReference type="CDD" id="cd04479">
    <property type="entry name" value="RPA3"/>
    <property type="match status" value="1"/>
</dbReference>
<dbReference type="Pfam" id="PF08661">
    <property type="entry name" value="Rep_fac-A_3"/>
    <property type="match status" value="1"/>
</dbReference>
<comment type="subcellular location">
    <subcellularLocation>
        <location evidence="1">Nucleus</location>
    </subcellularLocation>
</comment>
<dbReference type="EMBL" id="LHPF02000009">
    <property type="protein sequence ID" value="PSC72767.1"/>
    <property type="molecule type" value="Genomic_DNA"/>
</dbReference>
<proteinExistence type="inferred from homology"/>
<dbReference type="GO" id="GO:0006281">
    <property type="term" value="P:DNA repair"/>
    <property type="evidence" value="ECO:0007669"/>
    <property type="project" value="InterPro"/>
</dbReference>
<comment type="caution">
    <text evidence="4">The sequence shown here is derived from an EMBL/GenBank/DDBJ whole genome shotgun (WGS) entry which is preliminary data.</text>
</comment>
<sequence length="111" mass="12183">MSGLDCTAPVPRVNAELMGQYVGKRVKLVGRVEGAEGSTLRLRAPDETVVTVNMANPVPQSQYVEVEGVVNSAANMTEETCTPFGDNFDLSNYNQMCKLAAQQQYRHIFMP</sequence>
<evidence type="ECO:0000256" key="2">
    <source>
        <dbReference type="ARBA" id="ARBA00009761"/>
    </source>
</evidence>
<dbReference type="InterPro" id="IPR013970">
    <property type="entry name" value="Rfa2"/>
</dbReference>
<evidence type="ECO:0000313" key="4">
    <source>
        <dbReference type="EMBL" id="PSC72767.1"/>
    </source>
</evidence>
<name>A0A2P6VFB7_9CHLO</name>
<dbReference type="AlphaFoldDB" id="A0A2P6VFB7"/>
<keyword evidence="5" id="KW-1185">Reference proteome</keyword>
<comment type="similarity">
    <text evidence="2">Belongs to the replication factor A protein 3 family.</text>
</comment>
<dbReference type="OrthoDB" id="188186at2759"/>